<reference evidence="1" key="2">
    <citation type="journal article" date="2015" name="Data Brief">
        <title>Shoot transcriptome of the giant reed, Arundo donax.</title>
        <authorList>
            <person name="Barrero R.A."/>
            <person name="Guerrero F.D."/>
            <person name="Moolhuijzen P."/>
            <person name="Goolsby J.A."/>
            <person name="Tidwell J."/>
            <person name="Bellgard S.E."/>
            <person name="Bellgard M.I."/>
        </authorList>
    </citation>
    <scope>NUCLEOTIDE SEQUENCE</scope>
    <source>
        <tissue evidence="1">Shoot tissue taken approximately 20 cm above the soil surface</tissue>
    </source>
</reference>
<evidence type="ECO:0000313" key="1">
    <source>
        <dbReference type="EMBL" id="JAE38198.1"/>
    </source>
</evidence>
<proteinExistence type="predicted"/>
<name>A0A0A9HZ63_ARUDO</name>
<organism evidence="1">
    <name type="scientific">Arundo donax</name>
    <name type="common">Giant reed</name>
    <name type="synonym">Donax arundinaceus</name>
    <dbReference type="NCBI Taxonomy" id="35708"/>
    <lineage>
        <taxon>Eukaryota</taxon>
        <taxon>Viridiplantae</taxon>
        <taxon>Streptophyta</taxon>
        <taxon>Embryophyta</taxon>
        <taxon>Tracheophyta</taxon>
        <taxon>Spermatophyta</taxon>
        <taxon>Magnoliopsida</taxon>
        <taxon>Liliopsida</taxon>
        <taxon>Poales</taxon>
        <taxon>Poaceae</taxon>
        <taxon>PACMAD clade</taxon>
        <taxon>Arundinoideae</taxon>
        <taxon>Arundineae</taxon>
        <taxon>Arundo</taxon>
    </lineage>
</organism>
<protein>
    <submittedName>
        <fullName evidence="1">Uncharacterized protein</fullName>
    </submittedName>
</protein>
<dbReference type="EMBL" id="GBRH01159698">
    <property type="protein sequence ID" value="JAE38198.1"/>
    <property type="molecule type" value="Transcribed_RNA"/>
</dbReference>
<accession>A0A0A9HZ63</accession>
<reference evidence="1" key="1">
    <citation type="submission" date="2014-09" db="EMBL/GenBank/DDBJ databases">
        <authorList>
            <person name="Magalhaes I.L.F."/>
            <person name="Oliveira U."/>
            <person name="Santos F.R."/>
            <person name="Vidigal T.H.D.A."/>
            <person name="Brescovit A.D."/>
            <person name="Santos A.J."/>
        </authorList>
    </citation>
    <scope>NUCLEOTIDE SEQUENCE</scope>
    <source>
        <tissue evidence="1">Shoot tissue taken approximately 20 cm above the soil surface</tissue>
    </source>
</reference>
<dbReference type="AlphaFoldDB" id="A0A0A9HZ63"/>
<sequence>MLWHELGVGTFTQRAALLQRLEP</sequence>